<gene>
    <name evidence="1" type="ORF">METHB2_290035</name>
</gene>
<comment type="caution">
    <text evidence="1">The sequence shown here is derived from an EMBL/GenBank/DDBJ whole genome shotgun (WGS) entry which is preliminary data.</text>
</comment>
<sequence length="162" mass="17948">MFKLFQSSQNYGAHKKPTEFHPAPLEVKAAQDACFIAPFVSKAQGAAIANALRGENKERVMTQIISTATVIETMAISPEQAGLNDRATVYLHYTLRNWHWYITERGGDDNKVFGYVVLIGGGHGRAHFMEISIKALLAHGCTLDLAFAPCSLSEVKQLYRIH</sequence>
<evidence type="ECO:0000313" key="2">
    <source>
        <dbReference type="Proteomes" id="UP000494216"/>
    </source>
</evidence>
<protein>
    <submittedName>
        <fullName evidence="1">Uncharacterized protein</fullName>
    </submittedName>
</protein>
<reference evidence="1 2" key="1">
    <citation type="submission" date="2020-02" db="EMBL/GenBank/DDBJ databases">
        <authorList>
            <person name="Hogendoorn C."/>
        </authorList>
    </citation>
    <scope>NUCLEOTIDE SEQUENCE [LARGE SCALE GENOMIC DNA]</scope>
    <source>
        <strain evidence="1">METHB21</strain>
    </source>
</reference>
<evidence type="ECO:0000313" key="1">
    <source>
        <dbReference type="EMBL" id="CAA9890788.1"/>
    </source>
</evidence>
<dbReference type="RefSeq" id="WP_174625699.1">
    <property type="nucleotide sequence ID" value="NZ_CADCXN010000057.1"/>
</dbReference>
<name>A0A8S0X0T4_9GAMM</name>
<accession>A0A8S0X0T4</accession>
<dbReference type="Proteomes" id="UP000494216">
    <property type="component" value="Unassembled WGS sequence"/>
</dbReference>
<proteinExistence type="predicted"/>
<keyword evidence="2" id="KW-1185">Reference proteome</keyword>
<dbReference type="EMBL" id="CADCXN010000057">
    <property type="protein sequence ID" value="CAA9890788.1"/>
    <property type="molecule type" value="Genomic_DNA"/>
</dbReference>
<dbReference type="AlphaFoldDB" id="A0A8S0X0T4"/>
<organism evidence="1 2">
    <name type="scientific">Candidatus Methylobacter favarea</name>
    <dbReference type="NCBI Taxonomy" id="2707345"/>
    <lineage>
        <taxon>Bacteria</taxon>
        <taxon>Pseudomonadati</taxon>
        <taxon>Pseudomonadota</taxon>
        <taxon>Gammaproteobacteria</taxon>
        <taxon>Methylococcales</taxon>
        <taxon>Methylococcaceae</taxon>
        <taxon>Methylobacter</taxon>
    </lineage>
</organism>